<dbReference type="EMBL" id="FNQY01000016">
    <property type="protein sequence ID" value="SEA38590.1"/>
    <property type="molecule type" value="Genomic_DNA"/>
</dbReference>
<dbReference type="AlphaFoldDB" id="A0A1H4ARR7"/>
<gene>
    <name evidence="1" type="ORF">SAMN05192529_11635</name>
</gene>
<protein>
    <recommendedName>
        <fullName evidence="3">DUF5123 domain-containing protein</fullName>
    </recommendedName>
</protein>
<proteinExistence type="predicted"/>
<sequence>MKNLIIKWMALGLIVIAAFGCEKKVNDWEVDSSHNRLFKSLVFEVSNTQATSVKLRYTKSIGATKYVFEFSKDSLEFNNIVKTVEVLADTLTPFATSTTPTRVEYRTDFGDLDGTSGYSVRMKSVDTSTGSESKYSEAYFETPAEQLFDSWEVSTDNIQMYWTVTDRVTDVLISDPVTGAQIKKVPITADAKSKGTIVLDGLSPGTQYQIAIYNGDVLRGTKILTTSGIKGALLIAVNPGDDIGSLVAAAINQGRPDVTLLFKANQVYNLGSVTLPSGLANISFTGEKAAIGTNAQPAVLNCSNVAFTGTSIGKMIFEKVDLVGGSSDFLVNLSTDNLQIDEYDFLNCLMENYKGVIRVQNKVIKLGQILINNSQVNATGGYGVINVGGSSVSLDSIKVTNSTLIDMNTQLMDVRAVVPLIAVTNNTIYNVNSALTQLIRLDKNNLPGLFEGGNNIISGNNAGADLKSFSLSYEGSFAGSYRTSEMSINTDFPEITVYPGAAGDLFVNPVNGDFHIKEGAGFGGTGIAGDPRWW</sequence>
<evidence type="ECO:0000313" key="2">
    <source>
        <dbReference type="Proteomes" id="UP000199041"/>
    </source>
</evidence>
<dbReference type="PROSITE" id="PS51257">
    <property type="entry name" value="PROKAR_LIPOPROTEIN"/>
    <property type="match status" value="1"/>
</dbReference>
<reference evidence="1 2" key="1">
    <citation type="submission" date="2016-10" db="EMBL/GenBank/DDBJ databases">
        <authorList>
            <person name="de Groot N.N."/>
        </authorList>
    </citation>
    <scope>NUCLEOTIDE SEQUENCE [LARGE SCALE GENOMIC DNA]</scope>
    <source>
        <strain evidence="1 2">Vu-144</strain>
    </source>
</reference>
<dbReference type="RefSeq" id="WP_091399399.1">
    <property type="nucleotide sequence ID" value="NZ_FNQY01000016.1"/>
</dbReference>
<accession>A0A1H4ARR7</accession>
<dbReference type="InterPro" id="IPR011050">
    <property type="entry name" value="Pectin_lyase_fold/virulence"/>
</dbReference>
<evidence type="ECO:0008006" key="3">
    <source>
        <dbReference type="Google" id="ProtNLM"/>
    </source>
</evidence>
<keyword evidence="2" id="KW-1185">Reference proteome</keyword>
<dbReference type="Proteomes" id="UP000199041">
    <property type="component" value="Unassembled WGS sequence"/>
</dbReference>
<dbReference type="STRING" id="551991.SAMN05192529_11635"/>
<dbReference type="OrthoDB" id="691503at2"/>
<name>A0A1H4ARR7_9BACT</name>
<evidence type="ECO:0000313" key="1">
    <source>
        <dbReference type="EMBL" id="SEA38590.1"/>
    </source>
</evidence>
<organism evidence="1 2">
    <name type="scientific">Arachidicoccus rhizosphaerae</name>
    <dbReference type="NCBI Taxonomy" id="551991"/>
    <lineage>
        <taxon>Bacteria</taxon>
        <taxon>Pseudomonadati</taxon>
        <taxon>Bacteroidota</taxon>
        <taxon>Chitinophagia</taxon>
        <taxon>Chitinophagales</taxon>
        <taxon>Chitinophagaceae</taxon>
        <taxon>Arachidicoccus</taxon>
    </lineage>
</organism>
<dbReference type="SUPFAM" id="SSF51126">
    <property type="entry name" value="Pectin lyase-like"/>
    <property type="match status" value="1"/>
</dbReference>